<reference evidence="3 4" key="1">
    <citation type="submission" date="2022-03" db="EMBL/GenBank/DDBJ databases">
        <title>A chromosomal length assembly of Cordylochernes scorpioides.</title>
        <authorList>
            <person name="Zeh D."/>
            <person name="Zeh J."/>
        </authorList>
    </citation>
    <scope>NUCLEOTIDE SEQUENCE [LARGE SCALE GENOMIC DNA]</scope>
    <source>
        <strain evidence="3">IN4F17</strain>
        <tissue evidence="3">Whole Body</tissue>
    </source>
</reference>
<keyword evidence="1" id="KW-0813">Transport</keyword>
<accession>A0ABY6LR19</accession>
<protein>
    <submittedName>
        <fullName evidence="3">SLC8A3</fullName>
    </submittedName>
</protein>
<dbReference type="EMBL" id="CP092884">
    <property type="protein sequence ID" value="UYV82999.1"/>
    <property type="molecule type" value="Genomic_DNA"/>
</dbReference>
<name>A0ABY6LR19_9ARAC</name>
<sequence length="253" mass="28348">MSSDHTFLCAYVMRYTDVVTCCCRKEIPICIVDNESYERDAVFYVELGEPKSEEDQSPNKYSITLDKPKMTACVADVTGEGAGDVDDKIAQLGKPRLGETFRIAIRIKESREFKNTVDKLFQKANTSIMVGTSSWKEQFIEAVTVNAGKDSTEVVFLCYPCLWKNCKTTGYRKSFIHECIFWSNIIKSNTHRRVGVAGDDDDGGDDDEEGSEAGGGGGEKMPSCSDYVMHFFTLFWKVLFAFVPPTGKIVCYQ</sequence>
<keyword evidence="4" id="KW-1185">Reference proteome</keyword>
<gene>
    <name evidence="3" type="ORF">LAZ67_22001686</name>
</gene>
<dbReference type="InterPro" id="IPR038081">
    <property type="entry name" value="CalX-like_sf"/>
</dbReference>
<dbReference type="Proteomes" id="UP001235939">
    <property type="component" value="Chromosome 22"/>
</dbReference>
<proteinExistence type="predicted"/>
<keyword evidence="1" id="KW-0406">Ion transport</keyword>
<dbReference type="Gene3D" id="2.60.40.2030">
    <property type="match status" value="1"/>
</dbReference>
<feature type="compositionally biased region" description="Acidic residues" evidence="2">
    <location>
        <begin position="198"/>
        <end position="211"/>
    </location>
</feature>
<dbReference type="PANTHER" id="PTHR11878">
    <property type="entry name" value="SODIUM/CALCIUM EXCHANGER"/>
    <property type="match status" value="1"/>
</dbReference>
<feature type="region of interest" description="Disordered" evidence="2">
    <location>
        <begin position="196"/>
        <end position="219"/>
    </location>
</feature>
<organism evidence="3 4">
    <name type="scientific">Cordylochernes scorpioides</name>
    <dbReference type="NCBI Taxonomy" id="51811"/>
    <lineage>
        <taxon>Eukaryota</taxon>
        <taxon>Metazoa</taxon>
        <taxon>Ecdysozoa</taxon>
        <taxon>Arthropoda</taxon>
        <taxon>Chelicerata</taxon>
        <taxon>Arachnida</taxon>
        <taxon>Pseudoscorpiones</taxon>
        <taxon>Cheliferoidea</taxon>
        <taxon>Chernetidae</taxon>
        <taxon>Cordylochernes</taxon>
    </lineage>
</organism>
<dbReference type="InterPro" id="IPR051171">
    <property type="entry name" value="CaCA"/>
</dbReference>
<evidence type="ECO:0000256" key="1">
    <source>
        <dbReference type="ARBA" id="ARBA00023065"/>
    </source>
</evidence>
<dbReference type="PANTHER" id="PTHR11878:SF65">
    <property type="entry name" value="NA_CA-EXCHANGE PROTEIN, ISOFORM G"/>
    <property type="match status" value="1"/>
</dbReference>
<evidence type="ECO:0000313" key="4">
    <source>
        <dbReference type="Proteomes" id="UP001235939"/>
    </source>
</evidence>
<evidence type="ECO:0000313" key="3">
    <source>
        <dbReference type="EMBL" id="UYV82999.1"/>
    </source>
</evidence>
<evidence type="ECO:0000256" key="2">
    <source>
        <dbReference type="SAM" id="MobiDB-lite"/>
    </source>
</evidence>